<dbReference type="SMART" id="SM00530">
    <property type="entry name" value="HTH_XRE"/>
    <property type="match status" value="1"/>
</dbReference>
<evidence type="ECO:0000313" key="3">
    <source>
        <dbReference type="Proteomes" id="UP000287177"/>
    </source>
</evidence>
<accession>A0A439DPP7</accession>
<feature type="domain" description="HTH cro/C1-type" evidence="1">
    <location>
        <begin position="32"/>
        <end position="90"/>
    </location>
</feature>
<gene>
    <name evidence="2" type="ORF">MELE44368_05430</name>
</gene>
<name>A0A439DPP7_9MYCO</name>
<organism evidence="2 3">
    <name type="scientific">Mycolicibacterium elephantis DSM 44368</name>
    <dbReference type="NCBI Taxonomy" id="1335622"/>
    <lineage>
        <taxon>Bacteria</taxon>
        <taxon>Bacillati</taxon>
        <taxon>Actinomycetota</taxon>
        <taxon>Actinomycetes</taxon>
        <taxon>Mycobacteriales</taxon>
        <taxon>Mycobacteriaceae</taxon>
        <taxon>Mycolicibacterium</taxon>
    </lineage>
</organism>
<proteinExistence type="predicted"/>
<protein>
    <recommendedName>
        <fullName evidence="1">HTH cro/C1-type domain-containing protein</fullName>
    </recommendedName>
</protein>
<dbReference type="Proteomes" id="UP000287177">
    <property type="component" value="Unassembled WGS sequence"/>
</dbReference>
<dbReference type="Gene3D" id="1.10.260.40">
    <property type="entry name" value="lambda repressor-like DNA-binding domains"/>
    <property type="match status" value="1"/>
</dbReference>
<evidence type="ECO:0000313" key="2">
    <source>
        <dbReference type="EMBL" id="RWA17588.1"/>
    </source>
</evidence>
<dbReference type="CDD" id="cd00093">
    <property type="entry name" value="HTH_XRE"/>
    <property type="match status" value="1"/>
</dbReference>
<dbReference type="InterPro" id="IPR010982">
    <property type="entry name" value="Lambda_DNA-bd_dom_sf"/>
</dbReference>
<sequence>MSNDPFNPDDLTHEERNAKALAHNDLEMLADLVRLRQELGLTQEDVAKVIGRDKSAVSRFERLDSDPRLSTVRRYARAVGALIEHRVTEFAGSRTAEPRWDVTIAMPQLANVILSIRPSAESESDFISRWEGISTVHEDEASFPWMPDVVSRGRV</sequence>
<dbReference type="GO" id="GO:0003677">
    <property type="term" value="F:DNA binding"/>
    <property type="evidence" value="ECO:0007669"/>
    <property type="project" value="InterPro"/>
</dbReference>
<keyword evidence="3" id="KW-1185">Reference proteome</keyword>
<comment type="caution">
    <text evidence="2">The sequence shown here is derived from an EMBL/GenBank/DDBJ whole genome shotgun (WGS) entry which is preliminary data.</text>
</comment>
<evidence type="ECO:0000259" key="1">
    <source>
        <dbReference type="PROSITE" id="PS50943"/>
    </source>
</evidence>
<dbReference type="Pfam" id="PF01381">
    <property type="entry name" value="HTH_3"/>
    <property type="match status" value="1"/>
</dbReference>
<reference evidence="2 3" key="1">
    <citation type="submission" date="2013-06" db="EMBL/GenBank/DDBJ databases">
        <title>The draft sequence of the Mycobacterium elephantis genome.</title>
        <authorList>
            <person name="Pettersson F.B."/>
            <person name="Das S."/>
            <person name="Dasgupta S."/>
            <person name="Bhattacharya A."/>
            <person name="Kirsebom L.A."/>
        </authorList>
    </citation>
    <scope>NUCLEOTIDE SEQUENCE [LARGE SCALE GENOMIC DNA]</scope>
    <source>
        <strain evidence="2 3">DSM 44368</strain>
    </source>
</reference>
<dbReference type="InterPro" id="IPR001387">
    <property type="entry name" value="Cro/C1-type_HTH"/>
</dbReference>
<dbReference type="EMBL" id="ATDN01000034">
    <property type="protein sequence ID" value="RWA17588.1"/>
    <property type="molecule type" value="Genomic_DNA"/>
</dbReference>
<dbReference type="PROSITE" id="PS50943">
    <property type="entry name" value="HTH_CROC1"/>
    <property type="match status" value="1"/>
</dbReference>
<dbReference type="RefSeq" id="WP_128110172.1">
    <property type="nucleotide sequence ID" value="NZ_ATDN01000034.1"/>
</dbReference>
<dbReference type="AlphaFoldDB" id="A0A439DPP7"/>
<dbReference type="SUPFAM" id="SSF47413">
    <property type="entry name" value="lambda repressor-like DNA-binding domains"/>
    <property type="match status" value="1"/>
</dbReference>